<dbReference type="Proteomes" id="UP000023152">
    <property type="component" value="Unassembled WGS sequence"/>
</dbReference>
<evidence type="ECO:0000313" key="1">
    <source>
        <dbReference type="EMBL" id="ETO14120.1"/>
    </source>
</evidence>
<evidence type="ECO:0000313" key="2">
    <source>
        <dbReference type="Proteomes" id="UP000023152"/>
    </source>
</evidence>
<accession>X6MM03</accession>
<proteinExistence type="predicted"/>
<organism evidence="1 2">
    <name type="scientific">Reticulomyxa filosa</name>
    <dbReference type="NCBI Taxonomy" id="46433"/>
    <lineage>
        <taxon>Eukaryota</taxon>
        <taxon>Sar</taxon>
        <taxon>Rhizaria</taxon>
        <taxon>Retaria</taxon>
        <taxon>Foraminifera</taxon>
        <taxon>Monothalamids</taxon>
        <taxon>Reticulomyxidae</taxon>
        <taxon>Reticulomyxa</taxon>
    </lineage>
</organism>
<comment type="caution">
    <text evidence="1">The sequence shown here is derived from an EMBL/GenBank/DDBJ whole genome shotgun (WGS) entry which is preliminary data.</text>
</comment>
<reference evidence="1 2" key="1">
    <citation type="journal article" date="2013" name="Curr. Biol.">
        <title>The Genome of the Foraminiferan Reticulomyxa filosa.</title>
        <authorList>
            <person name="Glockner G."/>
            <person name="Hulsmann N."/>
            <person name="Schleicher M."/>
            <person name="Noegel A.A."/>
            <person name="Eichinger L."/>
            <person name="Gallinger C."/>
            <person name="Pawlowski J."/>
            <person name="Sierra R."/>
            <person name="Euteneuer U."/>
            <person name="Pillet L."/>
            <person name="Moustafa A."/>
            <person name="Platzer M."/>
            <person name="Groth M."/>
            <person name="Szafranski K."/>
            <person name="Schliwa M."/>
        </authorList>
    </citation>
    <scope>NUCLEOTIDE SEQUENCE [LARGE SCALE GENOMIC DNA]</scope>
</reference>
<protein>
    <submittedName>
        <fullName evidence="1">Uncharacterized protein</fullName>
    </submittedName>
</protein>
<gene>
    <name evidence="1" type="ORF">RFI_23248</name>
</gene>
<name>X6MM03_RETFI</name>
<dbReference type="AlphaFoldDB" id="X6MM03"/>
<dbReference type="EMBL" id="ASPP01020201">
    <property type="protein sequence ID" value="ETO14120.1"/>
    <property type="molecule type" value="Genomic_DNA"/>
</dbReference>
<sequence length="72" mass="8764">MQYVFKCRKLQYFTFFFFDKFKHYSNKYKIIFTISKEVKFSTKKKKNTKQNEMIEGTDNNVSKKVIVQCNAI</sequence>
<keyword evidence="2" id="KW-1185">Reference proteome</keyword>